<evidence type="ECO:0000313" key="2">
    <source>
        <dbReference type="EMBL" id="TWT97732.1"/>
    </source>
</evidence>
<sequence precursor="true">MMFRQSIGLTSLLLWTGVGVAETATWSEPAIDSWSYTNGFGGGFRAEAPTFGGLGFDSETAEFGRGSQTGPTRLGSMLLAFETDDSITPLLDARRYAIQSVTVTVQLKASSGSALPYGSQPITPEALVAEAVGGGVTSQKPFELFGVGFRGGFDGFALGPDQSGVRFSESTNAYASGVGYVVYPAIGDDESHLVDVSNNLTGGFSATAPGNETDPFAATPWSIGDPGVAEGEAIADNTVVTFDVDLTQPGALDYLQQSLAAGSLGFFLSSAHAAGQQGAGGSAYPVWYTKEAAGVFTGAEAPTLTIDYAILPIAGDYDGNGVVEPADYDAWSASYGLTVDVAGTGSDGNADGVIDAADYTVWRDALPAAPLATAVPEPSNLALGFIGFTLLGFYAPAIRVSSKWESME</sequence>
<dbReference type="Proteomes" id="UP000317421">
    <property type="component" value="Unassembled WGS sequence"/>
</dbReference>
<evidence type="ECO:0000256" key="1">
    <source>
        <dbReference type="SAM" id="SignalP"/>
    </source>
</evidence>
<proteinExistence type="predicted"/>
<feature type="chain" id="PRO_5023038082" description="PEP-CTERM protein-sorting domain-containing protein" evidence="1">
    <location>
        <begin position="21"/>
        <end position="408"/>
    </location>
</feature>
<keyword evidence="3" id="KW-1185">Reference proteome</keyword>
<reference evidence="2 3" key="1">
    <citation type="submission" date="2019-02" db="EMBL/GenBank/DDBJ databases">
        <title>Deep-cultivation of Planctomycetes and their phenomic and genomic characterization uncovers novel biology.</title>
        <authorList>
            <person name="Wiegand S."/>
            <person name="Jogler M."/>
            <person name="Boedeker C."/>
            <person name="Pinto D."/>
            <person name="Vollmers J."/>
            <person name="Rivas-Marin E."/>
            <person name="Kohn T."/>
            <person name="Peeters S.H."/>
            <person name="Heuer A."/>
            <person name="Rast P."/>
            <person name="Oberbeckmann S."/>
            <person name="Bunk B."/>
            <person name="Jeske O."/>
            <person name="Meyerdierks A."/>
            <person name="Storesund J.E."/>
            <person name="Kallscheuer N."/>
            <person name="Luecker S."/>
            <person name="Lage O.M."/>
            <person name="Pohl T."/>
            <person name="Merkel B.J."/>
            <person name="Hornburger P."/>
            <person name="Mueller R.-W."/>
            <person name="Bruemmer F."/>
            <person name="Labrenz M."/>
            <person name="Spormann A.M."/>
            <person name="Op Den Camp H."/>
            <person name="Overmann J."/>
            <person name="Amann R."/>
            <person name="Jetten M.S.M."/>
            <person name="Mascher T."/>
            <person name="Medema M.H."/>
            <person name="Devos D.P."/>
            <person name="Kaster A.-K."/>
            <person name="Ovreas L."/>
            <person name="Rohde M."/>
            <person name="Galperin M.Y."/>
            <person name="Jogler C."/>
        </authorList>
    </citation>
    <scope>NUCLEOTIDE SEQUENCE [LARGE SCALE GENOMIC DNA]</scope>
    <source>
        <strain evidence="2 3">Pla108</strain>
    </source>
</reference>
<accession>A0A5C6ACF6</accession>
<evidence type="ECO:0008006" key="4">
    <source>
        <dbReference type="Google" id="ProtNLM"/>
    </source>
</evidence>
<keyword evidence="1" id="KW-0732">Signal</keyword>
<organism evidence="2 3">
    <name type="scientific">Botrimarina colliarenosi</name>
    <dbReference type="NCBI Taxonomy" id="2528001"/>
    <lineage>
        <taxon>Bacteria</taxon>
        <taxon>Pseudomonadati</taxon>
        <taxon>Planctomycetota</taxon>
        <taxon>Planctomycetia</taxon>
        <taxon>Pirellulales</taxon>
        <taxon>Lacipirellulaceae</taxon>
        <taxon>Botrimarina</taxon>
    </lineage>
</organism>
<comment type="caution">
    <text evidence="2">The sequence shown here is derived from an EMBL/GenBank/DDBJ whole genome shotgun (WGS) entry which is preliminary data.</text>
</comment>
<gene>
    <name evidence="2" type="ORF">Pla108_18840</name>
</gene>
<evidence type="ECO:0000313" key="3">
    <source>
        <dbReference type="Proteomes" id="UP000317421"/>
    </source>
</evidence>
<feature type="signal peptide" evidence="1">
    <location>
        <begin position="1"/>
        <end position="20"/>
    </location>
</feature>
<dbReference type="EMBL" id="SJPR01000002">
    <property type="protein sequence ID" value="TWT97732.1"/>
    <property type="molecule type" value="Genomic_DNA"/>
</dbReference>
<dbReference type="AlphaFoldDB" id="A0A5C6ACF6"/>
<protein>
    <recommendedName>
        <fullName evidence="4">PEP-CTERM protein-sorting domain-containing protein</fullName>
    </recommendedName>
</protein>
<name>A0A5C6ACF6_9BACT</name>